<dbReference type="Proteomes" id="UP000644010">
    <property type="component" value="Unassembled WGS sequence"/>
</dbReference>
<keyword evidence="2" id="KW-1185">Reference proteome</keyword>
<comment type="caution">
    <text evidence="1">The sequence shown here is derived from an EMBL/GenBank/DDBJ whole genome shotgun (WGS) entry which is preliminary data.</text>
</comment>
<organism evidence="1 2">
    <name type="scientific">Parabacteroides segnis</name>
    <dbReference type="NCBI Taxonomy" id="2763058"/>
    <lineage>
        <taxon>Bacteria</taxon>
        <taxon>Pseudomonadati</taxon>
        <taxon>Bacteroidota</taxon>
        <taxon>Bacteroidia</taxon>
        <taxon>Bacteroidales</taxon>
        <taxon>Tannerellaceae</taxon>
        <taxon>Parabacteroides</taxon>
    </lineage>
</organism>
<evidence type="ECO:0008006" key="3">
    <source>
        <dbReference type="Google" id="ProtNLM"/>
    </source>
</evidence>
<protein>
    <recommendedName>
        <fullName evidence="3">SGNH/GDSL hydrolase family protein</fullName>
    </recommendedName>
</protein>
<sequence length="318" mass="37050">MHNPIKYLLVKVCVFLLLLLGVAELAGYIADSGLKRTKLIDYKLWSRLDEDRNVDADLLIMGNSRASCHINPDILDSILPVHSYNLGLHAGILPLQFHIWQLYIKRNQKPRTIVWNVDWGTLSDEDDLSGRKSQYLPWCNDPDWKQIIEKAGFSFFDKYIPCWKYVGRSDLLIKGFGEYTGISESDYGIPFILSYKRGYIRVDDRLPKQEWRLGHDFKTGNFDATEDFLRMCRREKIQVIFYYSPVYAPFRKFYDPYIITYAAIDSLAKVWDIPFLDYSQVPESSDPALFKDDIHLNSKGGDWLSRRLGHDLDSILIL</sequence>
<evidence type="ECO:0000313" key="2">
    <source>
        <dbReference type="Proteomes" id="UP000644010"/>
    </source>
</evidence>
<dbReference type="Gene3D" id="3.40.50.1110">
    <property type="entry name" value="SGNH hydrolase"/>
    <property type="match status" value="1"/>
</dbReference>
<reference evidence="1 2" key="1">
    <citation type="submission" date="2020-08" db="EMBL/GenBank/DDBJ databases">
        <title>Genome public.</title>
        <authorList>
            <person name="Liu C."/>
            <person name="Sun Q."/>
        </authorList>
    </citation>
    <scope>NUCLEOTIDE SEQUENCE [LARGE SCALE GENOMIC DNA]</scope>
    <source>
        <strain evidence="1 2">BX2</strain>
    </source>
</reference>
<name>A0ABR7E5F6_9BACT</name>
<evidence type="ECO:0000313" key="1">
    <source>
        <dbReference type="EMBL" id="MBC5644970.1"/>
    </source>
</evidence>
<accession>A0ABR7E5F6</accession>
<dbReference type="EMBL" id="JACOOI010000024">
    <property type="protein sequence ID" value="MBC5644970.1"/>
    <property type="molecule type" value="Genomic_DNA"/>
</dbReference>
<dbReference type="InterPro" id="IPR036514">
    <property type="entry name" value="SGNH_hydro_sf"/>
</dbReference>
<dbReference type="SUPFAM" id="SSF52266">
    <property type="entry name" value="SGNH hydrolase"/>
    <property type="match status" value="1"/>
</dbReference>
<proteinExistence type="predicted"/>
<gene>
    <name evidence="1" type="ORF">H8S77_19000</name>
</gene>